<evidence type="ECO:0000256" key="1">
    <source>
        <dbReference type="SAM" id="MobiDB-lite"/>
    </source>
</evidence>
<feature type="region of interest" description="Disordered" evidence="1">
    <location>
        <begin position="1"/>
        <end position="34"/>
    </location>
</feature>
<proteinExistence type="predicted"/>
<feature type="compositionally biased region" description="Polar residues" evidence="1">
    <location>
        <begin position="7"/>
        <end position="28"/>
    </location>
</feature>
<dbReference type="AlphaFoldDB" id="A0A0A9AGW2"/>
<evidence type="ECO:0000313" key="2">
    <source>
        <dbReference type="EMBL" id="JAD49083.1"/>
    </source>
</evidence>
<protein>
    <submittedName>
        <fullName evidence="2">Uncharacterized protein</fullName>
    </submittedName>
</protein>
<name>A0A0A9AGW2_ARUDO</name>
<dbReference type="EMBL" id="GBRH01248812">
    <property type="protein sequence ID" value="JAD49083.1"/>
    <property type="molecule type" value="Transcribed_RNA"/>
</dbReference>
<organism evidence="2">
    <name type="scientific">Arundo donax</name>
    <name type="common">Giant reed</name>
    <name type="synonym">Donax arundinaceus</name>
    <dbReference type="NCBI Taxonomy" id="35708"/>
    <lineage>
        <taxon>Eukaryota</taxon>
        <taxon>Viridiplantae</taxon>
        <taxon>Streptophyta</taxon>
        <taxon>Embryophyta</taxon>
        <taxon>Tracheophyta</taxon>
        <taxon>Spermatophyta</taxon>
        <taxon>Magnoliopsida</taxon>
        <taxon>Liliopsida</taxon>
        <taxon>Poales</taxon>
        <taxon>Poaceae</taxon>
        <taxon>PACMAD clade</taxon>
        <taxon>Arundinoideae</taxon>
        <taxon>Arundineae</taxon>
        <taxon>Arundo</taxon>
    </lineage>
</organism>
<accession>A0A0A9AGW2</accession>
<reference evidence="2" key="2">
    <citation type="journal article" date="2015" name="Data Brief">
        <title>Shoot transcriptome of the giant reed, Arundo donax.</title>
        <authorList>
            <person name="Barrero R.A."/>
            <person name="Guerrero F.D."/>
            <person name="Moolhuijzen P."/>
            <person name="Goolsby J.A."/>
            <person name="Tidwell J."/>
            <person name="Bellgard S.E."/>
            <person name="Bellgard M.I."/>
        </authorList>
    </citation>
    <scope>NUCLEOTIDE SEQUENCE</scope>
    <source>
        <tissue evidence="2">Shoot tissue taken approximately 20 cm above the soil surface</tissue>
    </source>
</reference>
<sequence>MAEKLKSSTSSTRSYPNRDPASTATNHFPRSRYPIEIRSVGPRVRKRLCRASPAAGDSMLCTPLSLTPNCLPNPGPLHSL</sequence>
<reference evidence="2" key="1">
    <citation type="submission" date="2014-09" db="EMBL/GenBank/DDBJ databases">
        <authorList>
            <person name="Magalhaes I.L.F."/>
            <person name="Oliveira U."/>
            <person name="Santos F.R."/>
            <person name="Vidigal T.H.D.A."/>
            <person name="Brescovit A.D."/>
            <person name="Santos A.J."/>
        </authorList>
    </citation>
    <scope>NUCLEOTIDE SEQUENCE</scope>
    <source>
        <tissue evidence="2">Shoot tissue taken approximately 20 cm above the soil surface</tissue>
    </source>
</reference>